<feature type="binding site" description="in other chain" evidence="11">
    <location>
        <position position="282"/>
    </location>
    <ligand>
        <name>L-methionine</name>
        <dbReference type="ChEBI" id="CHEBI:57844"/>
        <note>ligand shared between two neighboring subunits</note>
    </ligand>
</feature>
<feature type="binding site" description="in other chain" evidence="11">
    <location>
        <position position="15"/>
    </location>
    <ligand>
        <name>ATP</name>
        <dbReference type="ChEBI" id="CHEBI:30616"/>
        <note>ligand shared between two neighboring subunits</note>
    </ligand>
</feature>
<keyword evidence="10 11" id="KW-0630">Potassium</keyword>
<evidence type="ECO:0000259" key="15">
    <source>
        <dbReference type="Pfam" id="PF02772"/>
    </source>
</evidence>
<organism evidence="17 18">
    <name type="scientific">Paractinoplanes brasiliensis</name>
    <dbReference type="NCBI Taxonomy" id="52695"/>
    <lineage>
        <taxon>Bacteria</taxon>
        <taxon>Bacillati</taxon>
        <taxon>Actinomycetota</taxon>
        <taxon>Actinomycetes</taxon>
        <taxon>Micromonosporales</taxon>
        <taxon>Micromonosporaceae</taxon>
        <taxon>Paractinoplanes</taxon>
    </lineage>
</organism>
<evidence type="ECO:0000256" key="4">
    <source>
        <dbReference type="ARBA" id="ARBA00022563"/>
    </source>
</evidence>
<keyword evidence="7 11" id="KW-0547">Nucleotide-binding</keyword>
<evidence type="ECO:0000256" key="7">
    <source>
        <dbReference type="ARBA" id="ARBA00022741"/>
    </source>
</evidence>
<comment type="caution">
    <text evidence="17">The sequence shown here is derived from an EMBL/GenBank/DDBJ whole genome shotgun (WGS) entry which is preliminary data.</text>
</comment>
<dbReference type="GO" id="GO:0005737">
    <property type="term" value="C:cytoplasm"/>
    <property type="evidence" value="ECO:0007669"/>
    <property type="project" value="UniProtKB-SubCell"/>
</dbReference>
<keyword evidence="3 11" id="KW-0963">Cytoplasm</keyword>
<comment type="cofactor">
    <cofactor evidence="11">
        <name>Mg(2+)</name>
        <dbReference type="ChEBI" id="CHEBI:18420"/>
    </cofactor>
    <text evidence="11">Binds 2 divalent ions per subunit.</text>
</comment>
<dbReference type="Pfam" id="PF02772">
    <property type="entry name" value="S-AdoMet_synt_M"/>
    <property type="match status" value="1"/>
</dbReference>
<keyword evidence="6 11" id="KW-0479">Metal-binding</keyword>
<dbReference type="Pfam" id="PF02773">
    <property type="entry name" value="S-AdoMet_synt_C"/>
    <property type="match status" value="1"/>
</dbReference>
<comment type="catalytic activity">
    <reaction evidence="11">
        <text>L-methionine + ATP + H2O = S-adenosyl-L-methionine + phosphate + diphosphate</text>
        <dbReference type="Rhea" id="RHEA:21080"/>
        <dbReference type="ChEBI" id="CHEBI:15377"/>
        <dbReference type="ChEBI" id="CHEBI:30616"/>
        <dbReference type="ChEBI" id="CHEBI:33019"/>
        <dbReference type="ChEBI" id="CHEBI:43474"/>
        <dbReference type="ChEBI" id="CHEBI:57844"/>
        <dbReference type="ChEBI" id="CHEBI:59789"/>
        <dbReference type="EC" id="2.5.1.6"/>
    </reaction>
</comment>
<dbReference type="InterPro" id="IPR022636">
    <property type="entry name" value="S-AdoMet_synthetase_sfam"/>
</dbReference>
<evidence type="ECO:0000256" key="5">
    <source>
        <dbReference type="ARBA" id="ARBA00022679"/>
    </source>
</evidence>
<dbReference type="CDD" id="cd18079">
    <property type="entry name" value="S-AdoMet_synt"/>
    <property type="match status" value="1"/>
</dbReference>
<name>A0A4R6K1X4_9ACTN</name>
<dbReference type="GO" id="GO:0005524">
    <property type="term" value="F:ATP binding"/>
    <property type="evidence" value="ECO:0007669"/>
    <property type="project" value="UniProtKB-UniRule"/>
</dbReference>
<keyword evidence="18" id="KW-1185">Reference proteome</keyword>
<comment type="cofactor">
    <cofactor evidence="11">
        <name>K(+)</name>
        <dbReference type="ChEBI" id="CHEBI:29103"/>
    </cofactor>
    <text evidence="11">Binds 1 potassium ion per subunit.</text>
</comment>
<comment type="function">
    <text evidence="11">Catalyzes the formation of S-adenosylmethionine (AdoMet) from methionine and ATP. The overall synthetic reaction is composed of two sequential steps, AdoMet formation and the subsequent tripolyphosphate hydrolysis which occurs prior to release of AdoMet from the enzyme.</text>
</comment>
<dbReference type="GO" id="GO:0004478">
    <property type="term" value="F:methionine adenosyltransferase activity"/>
    <property type="evidence" value="ECO:0007669"/>
    <property type="project" value="UniProtKB-UniRule"/>
</dbReference>
<evidence type="ECO:0000259" key="14">
    <source>
        <dbReference type="Pfam" id="PF00438"/>
    </source>
</evidence>
<dbReference type="HAMAP" id="MF_00086">
    <property type="entry name" value="S_AdoMet_synth1"/>
    <property type="match status" value="1"/>
</dbReference>
<keyword evidence="4 11" id="KW-0554">One-carbon metabolism</keyword>
<evidence type="ECO:0000256" key="2">
    <source>
        <dbReference type="ARBA" id="ARBA00009685"/>
    </source>
</evidence>
<evidence type="ECO:0000256" key="8">
    <source>
        <dbReference type="ARBA" id="ARBA00022840"/>
    </source>
</evidence>
<dbReference type="InterPro" id="IPR022628">
    <property type="entry name" value="S-AdoMet_synt_N"/>
</dbReference>
<reference evidence="17 18" key="1">
    <citation type="submission" date="2019-03" db="EMBL/GenBank/DDBJ databases">
        <title>Sequencing the genomes of 1000 actinobacteria strains.</title>
        <authorList>
            <person name="Klenk H.-P."/>
        </authorList>
    </citation>
    <scope>NUCLEOTIDE SEQUENCE [LARGE SCALE GENOMIC DNA]</scope>
    <source>
        <strain evidence="17 18">DSM 43805</strain>
    </source>
</reference>
<protein>
    <recommendedName>
        <fullName evidence="11">S-adenosylmethionine synthase</fullName>
        <shortName evidence="11">AdoMet synthase</shortName>
        <ecNumber evidence="11">2.5.1.6</ecNumber>
    </recommendedName>
    <alternativeName>
        <fullName evidence="11">MAT</fullName>
    </alternativeName>
    <alternativeName>
        <fullName evidence="11">Methionine adenosyltransferase</fullName>
    </alternativeName>
</protein>
<dbReference type="NCBIfam" id="TIGR01034">
    <property type="entry name" value="metK"/>
    <property type="match status" value="1"/>
</dbReference>
<dbReference type="InterPro" id="IPR022630">
    <property type="entry name" value="S-AdoMet_synt_C"/>
</dbReference>
<dbReference type="UniPathway" id="UPA00315">
    <property type="reaction ID" value="UER00080"/>
</dbReference>
<evidence type="ECO:0000256" key="11">
    <source>
        <dbReference type="HAMAP-Rule" id="MF_00086"/>
    </source>
</evidence>
<feature type="binding site" evidence="11">
    <location>
        <position position="43"/>
    </location>
    <ligand>
        <name>K(+)</name>
        <dbReference type="ChEBI" id="CHEBI:29103"/>
    </ligand>
</feature>
<accession>A0A4R6K1X4</accession>
<feature type="binding site" evidence="11">
    <location>
        <position position="251"/>
    </location>
    <ligand>
        <name>ATP</name>
        <dbReference type="ChEBI" id="CHEBI:30616"/>
        <note>ligand shared between two neighboring subunits</note>
    </ligand>
</feature>
<evidence type="ECO:0000256" key="9">
    <source>
        <dbReference type="ARBA" id="ARBA00022842"/>
    </source>
</evidence>
<dbReference type="PROSITE" id="PS00377">
    <property type="entry name" value="ADOMET_SYNTHASE_2"/>
    <property type="match status" value="1"/>
</dbReference>
<feature type="domain" description="S-adenosylmethionine synthetase N-terminal" evidence="14">
    <location>
        <begin position="4"/>
        <end position="101"/>
    </location>
</feature>
<dbReference type="AlphaFoldDB" id="A0A4R6K1X4"/>
<comment type="similarity">
    <text evidence="2 11 13">Belongs to the AdoMet synthase family.</text>
</comment>
<dbReference type="Proteomes" id="UP000294901">
    <property type="component" value="Unassembled WGS sequence"/>
</dbReference>
<evidence type="ECO:0000256" key="3">
    <source>
        <dbReference type="ARBA" id="ARBA00022490"/>
    </source>
</evidence>
<evidence type="ECO:0000256" key="10">
    <source>
        <dbReference type="ARBA" id="ARBA00022958"/>
    </source>
</evidence>
<keyword evidence="9 11" id="KW-0460">Magnesium</keyword>
<dbReference type="FunFam" id="3.30.300.10:FF:000006">
    <property type="entry name" value="S-adenosylmethionine synthase"/>
    <property type="match status" value="1"/>
</dbReference>
<dbReference type="SUPFAM" id="SSF55973">
    <property type="entry name" value="S-adenosylmethionine synthetase"/>
    <property type="match status" value="3"/>
</dbReference>
<feature type="region of interest" description="Flexible loop" evidence="11">
    <location>
        <begin position="99"/>
        <end position="109"/>
    </location>
</feature>
<dbReference type="InterPro" id="IPR002133">
    <property type="entry name" value="S-AdoMet_synthetase"/>
</dbReference>
<dbReference type="EC" id="2.5.1.6" evidence="11"/>
<feature type="binding site" description="in other chain" evidence="11">
    <location>
        <position position="56"/>
    </location>
    <ligand>
        <name>L-methionine</name>
        <dbReference type="ChEBI" id="CHEBI:57844"/>
        <note>ligand shared between two neighboring subunits</note>
    </ligand>
</feature>
<dbReference type="InterPro" id="IPR022631">
    <property type="entry name" value="ADOMET_SYNTHASE_CS"/>
</dbReference>
<evidence type="ECO:0000313" key="18">
    <source>
        <dbReference type="Proteomes" id="UP000294901"/>
    </source>
</evidence>
<dbReference type="GO" id="GO:0006730">
    <property type="term" value="P:one-carbon metabolic process"/>
    <property type="evidence" value="ECO:0007669"/>
    <property type="project" value="UniProtKB-KW"/>
</dbReference>
<dbReference type="GO" id="GO:0000287">
    <property type="term" value="F:magnesium ion binding"/>
    <property type="evidence" value="ECO:0007669"/>
    <property type="project" value="UniProtKB-UniRule"/>
</dbReference>
<proteinExistence type="inferred from homology"/>
<feature type="binding site" description="in other chain" evidence="11">
    <location>
        <position position="99"/>
    </location>
    <ligand>
        <name>L-methionine</name>
        <dbReference type="ChEBI" id="CHEBI:57844"/>
        <note>ligand shared between two neighboring subunits</note>
    </ligand>
</feature>
<evidence type="ECO:0000256" key="1">
    <source>
        <dbReference type="ARBA" id="ARBA00005224"/>
    </source>
</evidence>
<evidence type="ECO:0000259" key="16">
    <source>
        <dbReference type="Pfam" id="PF02773"/>
    </source>
</evidence>
<dbReference type="Pfam" id="PF00438">
    <property type="entry name" value="S-AdoMet_synt_N"/>
    <property type="match status" value="1"/>
</dbReference>
<dbReference type="RefSeq" id="WP_133875621.1">
    <property type="nucleotide sequence ID" value="NZ_BOMD01000024.1"/>
</dbReference>
<evidence type="ECO:0000313" key="17">
    <source>
        <dbReference type="EMBL" id="TDO41626.1"/>
    </source>
</evidence>
<feature type="binding site" evidence="11">
    <location>
        <position position="17"/>
    </location>
    <ligand>
        <name>Mg(2+)</name>
        <dbReference type="ChEBI" id="CHEBI:18420"/>
    </ligand>
</feature>
<feature type="domain" description="S-adenosylmethionine synthetase central" evidence="15">
    <location>
        <begin position="125"/>
        <end position="243"/>
    </location>
</feature>
<feature type="domain" description="S-adenosylmethionine synthetase C-terminal" evidence="16">
    <location>
        <begin position="245"/>
        <end position="383"/>
    </location>
</feature>
<evidence type="ECO:0000256" key="13">
    <source>
        <dbReference type="RuleBase" id="RU004462"/>
    </source>
</evidence>
<dbReference type="Gene3D" id="3.30.300.10">
    <property type="match status" value="3"/>
</dbReference>
<evidence type="ECO:0000256" key="6">
    <source>
        <dbReference type="ARBA" id="ARBA00022723"/>
    </source>
</evidence>
<comment type="subunit">
    <text evidence="11">Homotetramer; dimer of dimers.</text>
</comment>
<gene>
    <name evidence="11" type="primary">metK</name>
    <name evidence="17" type="ORF">C8E87_5362</name>
</gene>
<dbReference type="InterPro" id="IPR022629">
    <property type="entry name" value="S-AdoMet_synt_central"/>
</dbReference>
<dbReference type="GO" id="GO:0006556">
    <property type="term" value="P:S-adenosylmethionine biosynthetic process"/>
    <property type="evidence" value="ECO:0007669"/>
    <property type="project" value="UniProtKB-UniRule"/>
</dbReference>
<feature type="binding site" evidence="11">
    <location>
        <position position="278"/>
    </location>
    <ligand>
        <name>ATP</name>
        <dbReference type="ChEBI" id="CHEBI:30616"/>
        <note>ligand shared between two neighboring subunits</note>
    </ligand>
</feature>
<comment type="subcellular location">
    <subcellularLocation>
        <location evidence="11 12">Cytoplasm</location>
    </subcellularLocation>
</comment>
<feature type="binding site" description="in other chain" evidence="11">
    <location>
        <begin position="174"/>
        <end position="176"/>
    </location>
    <ligand>
        <name>ATP</name>
        <dbReference type="ChEBI" id="CHEBI:30616"/>
        <note>ligand shared between two neighboring subunits</note>
    </ligand>
</feature>
<feature type="binding site" evidence="11">
    <location>
        <position position="274"/>
    </location>
    <ligand>
        <name>ATP</name>
        <dbReference type="ChEBI" id="CHEBI:30616"/>
        <note>ligand shared between two neighboring subunits</note>
    </ligand>
</feature>
<feature type="binding site" evidence="11">
    <location>
        <position position="251"/>
    </location>
    <ligand>
        <name>L-methionine</name>
        <dbReference type="ChEBI" id="CHEBI:57844"/>
        <note>ligand shared between two neighboring subunits</note>
    </ligand>
</feature>
<evidence type="ECO:0000256" key="12">
    <source>
        <dbReference type="RuleBase" id="RU000542"/>
    </source>
</evidence>
<dbReference type="EMBL" id="SNWR01000001">
    <property type="protein sequence ID" value="TDO41626.1"/>
    <property type="molecule type" value="Genomic_DNA"/>
</dbReference>
<dbReference type="OrthoDB" id="9801686at2"/>
<comment type="pathway">
    <text evidence="1 11">Amino-acid biosynthesis; S-adenosyl-L-methionine biosynthesis; S-adenosyl-L-methionine from L-methionine: step 1/1.</text>
</comment>
<feature type="binding site" description="in other chain" evidence="11">
    <location>
        <begin position="257"/>
        <end position="258"/>
    </location>
    <ligand>
        <name>ATP</name>
        <dbReference type="ChEBI" id="CHEBI:30616"/>
        <note>ligand shared between two neighboring subunits</note>
    </ligand>
</feature>
<sequence>MARRLFTSESVTEGHPDKIADQISDGILDALLAQDPRSRVAVETLITTGQVHVAGEVTTQAYADIPSIVRDTILRIGYDSSKKGFDGASCGVSVSIGSQSPDIAQGVDSALELREGDSEHVLDAQGAGDQGMMFGFACSETPELMPLPIALAHRLARRLSAARKDGTIPYLRPDGKTQVTIEYDGLKPVRLDTVVVSSQHAADISLESLLTPDIREHVIAPELEGLGLDTDNYRLLVNPTGRFEIGGPMGDAGLTGRKIIVDTYGGYARHGGGAFSGKDPSKVDRSAAYAMRWVAKNVVAAGLAERCETQVAYAIGKAHPVSLFVETFGTENVPVERIEKAINEVFDLRPAAIIRDLDLMRPIYQQTAAYGHFGREIPELLWENTERAQDLKNAAA</sequence>
<dbReference type="PANTHER" id="PTHR11964">
    <property type="entry name" value="S-ADENOSYLMETHIONINE SYNTHETASE"/>
    <property type="match status" value="1"/>
</dbReference>
<feature type="binding site" description="in other chain" evidence="11">
    <location>
        <begin position="242"/>
        <end position="243"/>
    </location>
    <ligand>
        <name>ATP</name>
        <dbReference type="ChEBI" id="CHEBI:30616"/>
        <note>ligand shared between two neighboring subunits</note>
    </ligand>
</feature>
<dbReference type="PIRSF" id="PIRSF000497">
    <property type="entry name" value="MAT"/>
    <property type="match status" value="1"/>
</dbReference>
<keyword evidence="5 11" id="KW-0808">Transferase</keyword>
<dbReference type="PROSITE" id="PS00376">
    <property type="entry name" value="ADOMET_SYNTHASE_1"/>
    <property type="match status" value="1"/>
</dbReference>
<keyword evidence="8 11" id="KW-0067">ATP-binding</keyword>